<dbReference type="OrthoDB" id="9812943at2"/>
<dbReference type="PANTHER" id="PTHR10695:SF46">
    <property type="entry name" value="BIFUNCTIONAL COENZYME A SYNTHASE-RELATED"/>
    <property type="match status" value="1"/>
</dbReference>
<evidence type="ECO:0000313" key="8">
    <source>
        <dbReference type="Proteomes" id="UP000307217"/>
    </source>
</evidence>
<dbReference type="AlphaFoldDB" id="A0A5S3VD19"/>
<name>A0A5S3VD19_9GAMM</name>
<dbReference type="GO" id="GO:0005524">
    <property type="term" value="F:ATP binding"/>
    <property type="evidence" value="ECO:0007669"/>
    <property type="project" value="UniProtKB-UniRule"/>
</dbReference>
<dbReference type="RefSeq" id="WP_138590115.1">
    <property type="nucleotide sequence ID" value="NZ_PNBX01000012.1"/>
</dbReference>
<keyword evidence="5" id="KW-0808">Transferase</keyword>
<sequence length="201" mass="22147">MAQWILGLTGGIGAGKTAVSDALADKGICIVDADVIARDVVAPNSEGLRAIVDKFGRDMLQSDGMLNRAALRELIFSNETYKNWLNNLLHPMIRKTILSQLANADSHYVVLSAPLLFENQLDALCNHTLLVDVSEEIQLHRTTQRDKVAITQVKQIIAAQMSRQDKCHKADTILDNNGSLAHMHAKLETLHQGFLKKAQSL</sequence>
<proteinExistence type="inferred from homology"/>
<keyword evidence="2 5" id="KW-0547">Nucleotide-binding</keyword>
<feature type="binding site" evidence="5">
    <location>
        <begin position="13"/>
        <end position="18"/>
    </location>
    <ligand>
        <name>ATP</name>
        <dbReference type="ChEBI" id="CHEBI:30616"/>
    </ligand>
</feature>
<comment type="pathway">
    <text evidence="5">Cofactor biosynthesis; coenzyme A biosynthesis; CoA from (R)-pantothenate: step 5/5.</text>
</comment>
<dbReference type="EMBL" id="PNBX01000012">
    <property type="protein sequence ID" value="TMO69780.1"/>
    <property type="molecule type" value="Genomic_DNA"/>
</dbReference>
<accession>A0A5S3VD19</accession>
<protein>
    <recommendedName>
        <fullName evidence="5 6">Dephospho-CoA kinase</fullName>
        <ecNumber evidence="5 6">2.7.1.24</ecNumber>
    </recommendedName>
    <alternativeName>
        <fullName evidence="5">Dephosphocoenzyme A kinase</fullName>
    </alternativeName>
</protein>
<dbReference type="InterPro" id="IPR027417">
    <property type="entry name" value="P-loop_NTPase"/>
</dbReference>
<dbReference type="InterPro" id="IPR001977">
    <property type="entry name" value="Depp_CoAkinase"/>
</dbReference>
<evidence type="ECO:0000256" key="5">
    <source>
        <dbReference type="HAMAP-Rule" id="MF_00376"/>
    </source>
</evidence>
<dbReference type="UniPathway" id="UPA00241">
    <property type="reaction ID" value="UER00356"/>
</dbReference>
<evidence type="ECO:0000256" key="6">
    <source>
        <dbReference type="NCBIfam" id="TIGR00152"/>
    </source>
</evidence>
<keyword evidence="3 5" id="KW-0067">ATP-binding</keyword>
<evidence type="ECO:0000256" key="2">
    <source>
        <dbReference type="ARBA" id="ARBA00022741"/>
    </source>
</evidence>
<keyword evidence="4 5" id="KW-0173">Coenzyme A biosynthesis</keyword>
<comment type="similarity">
    <text evidence="1 5">Belongs to the CoaE family.</text>
</comment>
<comment type="function">
    <text evidence="5">Catalyzes the phosphorylation of the 3'-hydroxyl group of dephosphocoenzyme A to form coenzyme A.</text>
</comment>
<comment type="subcellular location">
    <subcellularLocation>
        <location evidence="5">Cytoplasm</location>
    </subcellularLocation>
</comment>
<dbReference type="PROSITE" id="PS51219">
    <property type="entry name" value="DPCK"/>
    <property type="match status" value="1"/>
</dbReference>
<dbReference type="GO" id="GO:0015937">
    <property type="term" value="P:coenzyme A biosynthetic process"/>
    <property type="evidence" value="ECO:0007669"/>
    <property type="project" value="UniProtKB-UniRule"/>
</dbReference>
<dbReference type="Proteomes" id="UP000307217">
    <property type="component" value="Unassembled WGS sequence"/>
</dbReference>
<reference evidence="7 8" key="1">
    <citation type="submission" date="2018-01" db="EMBL/GenBank/DDBJ databases">
        <authorList>
            <person name="Paulsen S."/>
            <person name="Gram L.K."/>
        </authorList>
    </citation>
    <scope>NUCLEOTIDE SEQUENCE [LARGE SCALE GENOMIC DNA]</scope>
    <source>
        <strain evidence="7 8">S3790</strain>
    </source>
</reference>
<comment type="catalytic activity">
    <reaction evidence="5">
        <text>3'-dephospho-CoA + ATP = ADP + CoA + H(+)</text>
        <dbReference type="Rhea" id="RHEA:18245"/>
        <dbReference type="ChEBI" id="CHEBI:15378"/>
        <dbReference type="ChEBI" id="CHEBI:30616"/>
        <dbReference type="ChEBI" id="CHEBI:57287"/>
        <dbReference type="ChEBI" id="CHEBI:57328"/>
        <dbReference type="ChEBI" id="CHEBI:456216"/>
        <dbReference type="EC" id="2.7.1.24"/>
    </reaction>
</comment>
<dbReference type="HAMAP" id="MF_00376">
    <property type="entry name" value="Dephospho_CoA_kinase"/>
    <property type="match status" value="1"/>
</dbReference>
<dbReference type="Pfam" id="PF01121">
    <property type="entry name" value="CoaE"/>
    <property type="match status" value="1"/>
</dbReference>
<gene>
    <name evidence="5" type="primary">coaE</name>
    <name evidence="7" type="ORF">CWC19_03745</name>
</gene>
<keyword evidence="5 7" id="KW-0418">Kinase</keyword>
<keyword evidence="5" id="KW-0963">Cytoplasm</keyword>
<dbReference type="PANTHER" id="PTHR10695">
    <property type="entry name" value="DEPHOSPHO-COA KINASE-RELATED"/>
    <property type="match status" value="1"/>
</dbReference>
<dbReference type="NCBIfam" id="TIGR00152">
    <property type="entry name" value="dephospho-CoA kinase"/>
    <property type="match status" value="1"/>
</dbReference>
<evidence type="ECO:0000256" key="1">
    <source>
        <dbReference type="ARBA" id="ARBA00009018"/>
    </source>
</evidence>
<evidence type="ECO:0000313" key="7">
    <source>
        <dbReference type="EMBL" id="TMO69780.1"/>
    </source>
</evidence>
<evidence type="ECO:0000256" key="3">
    <source>
        <dbReference type="ARBA" id="ARBA00022840"/>
    </source>
</evidence>
<reference evidence="8" key="2">
    <citation type="submission" date="2019-06" db="EMBL/GenBank/DDBJ databases">
        <title>Co-occurence of chitin degradation, pigmentation and bioactivity in marine Pseudoalteromonas.</title>
        <authorList>
            <person name="Sonnenschein E.C."/>
            <person name="Bech P.K."/>
        </authorList>
    </citation>
    <scope>NUCLEOTIDE SEQUENCE [LARGE SCALE GENOMIC DNA]</scope>
    <source>
        <strain evidence="8">S3790</strain>
    </source>
</reference>
<dbReference type="EC" id="2.7.1.24" evidence="5 6"/>
<dbReference type="GO" id="GO:0004140">
    <property type="term" value="F:dephospho-CoA kinase activity"/>
    <property type="evidence" value="ECO:0007669"/>
    <property type="project" value="UniProtKB-UniRule"/>
</dbReference>
<dbReference type="GO" id="GO:0005737">
    <property type="term" value="C:cytoplasm"/>
    <property type="evidence" value="ECO:0007669"/>
    <property type="project" value="UniProtKB-SubCell"/>
</dbReference>
<dbReference type="SUPFAM" id="SSF52540">
    <property type="entry name" value="P-loop containing nucleoside triphosphate hydrolases"/>
    <property type="match status" value="1"/>
</dbReference>
<dbReference type="Gene3D" id="3.40.50.300">
    <property type="entry name" value="P-loop containing nucleotide triphosphate hydrolases"/>
    <property type="match status" value="1"/>
</dbReference>
<organism evidence="7 8">
    <name type="scientific">Pseudoalteromonas aurantia</name>
    <dbReference type="NCBI Taxonomy" id="43654"/>
    <lineage>
        <taxon>Bacteria</taxon>
        <taxon>Pseudomonadati</taxon>
        <taxon>Pseudomonadota</taxon>
        <taxon>Gammaproteobacteria</taxon>
        <taxon>Alteromonadales</taxon>
        <taxon>Pseudoalteromonadaceae</taxon>
        <taxon>Pseudoalteromonas</taxon>
    </lineage>
</organism>
<comment type="caution">
    <text evidence="7">The sequence shown here is derived from an EMBL/GenBank/DDBJ whole genome shotgun (WGS) entry which is preliminary data.</text>
</comment>
<evidence type="ECO:0000256" key="4">
    <source>
        <dbReference type="ARBA" id="ARBA00022993"/>
    </source>
</evidence>
<dbReference type="CDD" id="cd02022">
    <property type="entry name" value="DPCK"/>
    <property type="match status" value="1"/>
</dbReference>